<keyword evidence="2" id="KW-0808">Transferase</keyword>
<dbReference type="Gene3D" id="3.90.650.10">
    <property type="entry name" value="PurM-like C-terminal domain"/>
    <property type="match status" value="1"/>
</dbReference>
<dbReference type="KEGG" id="sjv:SJAV_12660"/>
<dbReference type="Pfam" id="PF00586">
    <property type="entry name" value="AIRS"/>
    <property type="match status" value="1"/>
</dbReference>
<dbReference type="PANTHER" id="PTHR30270">
    <property type="entry name" value="THIAMINE-MONOPHOSPHATE KINASE"/>
    <property type="match status" value="1"/>
</dbReference>
<protein>
    <submittedName>
        <fullName evidence="2">Thiamine-phosphate kinase</fullName>
    </submittedName>
</protein>
<accession>A0AAT9GR44</accession>
<dbReference type="CDD" id="cd02194">
    <property type="entry name" value="ThiL"/>
    <property type="match status" value="1"/>
</dbReference>
<dbReference type="EMBL" id="AP031322">
    <property type="protein sequence ID" value="BFH73322.1"/>
    <property type="molecule type" value="Genomic_DNA"/>
</dbReference>
<dbReference type="GO" id="GO:0009228">
    <property type="term" value="P:thiamine biosynthetic process"/>
    <property type="evidence" value="ECO:0007669"/>
    <property type="project" value="InterPro"/>
</dbReference>
<reference evidence="2" key="1">
    <citation type="submission" date="2024-03" db="EMBL/GenBank/DDBJ databases">
        <title>Complete genome sequence of Sulfurisphaera javensis strain KD-1.</title>
        <authorList>
            <person name="Sakai H."/>
            <person name="Nur N."/>
            <person name="Suwanto A."/>
            <person name="Kurosawa N."/>
        </authorList>
    </citation>
    <scope>NUCLEOTIDE SEQUENCE</scope>
    <source>
        <strain evidence="2">KD-1</strain>
    </source>
</reference>
<dbReference type="AlphaFoldDB" id="A0AAT9GR44"/>
<sequence length="305" mass="35117">MSEHEIIRNIISKYSYVNDDVYVDENKNMYKIDGFQLGYTFNFMDFYDIGWKSVVASISDILSRGGIPTFVLSSIGIRKEDVQKIEDIIKGIKDASDYYNASYIGGDLNSSKNGWIDVTVIGKAICYKKAENVKEGDRLIISNPIGYTSLVFLSYLNNWKISISNIEKNKIRHPIVNKRLSELFATYCDSIHYSTDISDGLVISLYNVIERSKKGIKMYSFPFPPYILGKIRKYELKEEDLLKYSGEEYETILVVDRTQAESILDFMNYLGFSPQIIGEIISNPTLEYNNQFIKKTGWDNFTGWF</sequence>
<evidence type="ECO:0000259" key="1">
    <source>
        <dbReference type="Pfam" id="PF00586"/>
    </source>
</evidence>
<feature type="domain" description="PurM-like N-terminal" evidence="1">
    <location>
        <begin position="25"/>
        <end position="123"/>
    </location>
</feature>
<gene>
    <name evidence="2" type="ORF">SJAV_12660</name>
</gene>
<dbReference type="InterPro" id="IPR006283">
    <property type="entry name" value="ThiL-like"/>
</dbReference>
<dbReference type="SUPFAM" id="SSF55326">
    <property type="entry name" value="PurM N-terminal domain-like"/>
    <property type="match status" value="1"/>
</dbReference>
<dbReference type="RefSeq" id="WP_369611471.1">
    <property type="nucleotide sequence ID" value="NZ_AP031322.1"/>
</dbReference>
<dbReference type="Gene3D" id="3.30.1330.10">
    <property type="entry name" value="PurM-like, N-terminal domain"/>
    <property type="match status" value="1"/>
</dbReference>
<dbReference type="InterPro" id="IPR016188">
    <property type="entry name" value="PurM-like_N"/>
</dbReference>
<dbReference type="InterPro" id="IPR036921">
    <property type="entry name" value="PurM-like_N_sf"/>
</dbReference>
<dbReference type="GeneID" id="92354203"/>
<dbReference type="InterPro" id="IPR036676">
    <property type="entry name" value="PurM-like_C_sf"/>
</dbReference>
<dbReference type="PANTHER" id="PTHR30270:SF0">
    <property type="entry name" value="THIAMINE-MONOPHOSPHATE KINASE"/>
    <property type="match status" value="1"/>
</dbReference>
<proteinExistence type="predicted"/>
<organism evidence="2">
    <name type="scientific">Sulfurisphaera javensis</name>
    <dbReference type="NCBI Taxonomy" id="2049879"/>
    <lineage>
        <taxon>Archaea</taxon>
        <taxon>Thermoproteota</taxon>
        <taxon>Thermoprotei</taxon>
        <taxon>Sulfolobales</taxon>
        <taxon>Sulfolobaceae</taxon>
        <taxon>Sulfurisphaera</taxon>
    </lineage>
</organism>
<name>A0AAT9GR44_9CREN</name>
<dbReference type="GO" id="GO:0009030">
    <property type="term" value="F:thiamine-phosphate kinase activity"/>
    <property type="evidence" value="ECO:0007669"/>
    <property type="project" value="InterPro"/>
</dbReference>
<dbReference type="PIRSF" id="PIRSF005303">
    <property type="entry name" value="Thiam_monoph_kin"/>
    <property type="match status" value="1"/>
</dbReference>
<dbReference type="SUPFAM" id="SSF56042">
    <property type="entry name" value="PurM C-terminal domain-like"/>
    <property type="match status" value="1"/>
</dbReference>
<evidence type="ECO:0000313" key="2">
    <source>
        <dbReference type="EMBL" id="BFH73322.1"/>
    </source>
</evidence>
<keyword evidence="2" id="KW-0418">Kinase</keyword>